<evidence type="ECO:0000313" key="7">
    <source>
        <dbReference type="Proteomes" id="UP001172778"/>
    </source>
</evidence>
<organism evidence="6 7">
    <name type="scientific">Parachitinimonas caeni</name>
    <dbReference type="NCBI Taxonomy" id="3031301"/>
    <lineage>
        <taxon>Bacteria</taxon>
        <taxon>Pseudomonadati</taxon>
        <taxon>Pseudomonadota</taxon>
        <taxon>Betaproteobacteria</taxon>
        <taxon>Neisseriales</taxon>
        <taxon>Chitinibacteraceae</taxon>
        <taxon>Parachitinimonas</taxon>
    </lineage>
</organism>
<keyword evidence="4 5" id="KW-0472">Membrane</keyword>
<proteinExistence type="predicted"/>
<dbReference type="RefSeq" id="WP_284102958.1">
    <property type="nucleotide sequence ID" value="NZ_JARRAF010000044.1"/>
</dbReference>
<dbReference type="PIRSF" id="PIRSF017854">
    <property type="entry name" value="T4SS_TrbD"/>
    <property type="match status" value="1"/>
</dbReference>
<dbReference type="Proteomes" id="UP001172778">
    <property type="component" value="Unassembled WGS sequence"/>
</dbReference>
<evidence type="ECO:0000256" key="5">
    <source>
        <dbReference type="SAM" id="Phobius"/>
    </source>
</evidence>
<accession>A0ABT7E3L3</accession>
<evidence type="ECO:0000256" key="2">
    <source>
        <dbReference type="ARBA" id="ARBA00022692"/>
    </source>
</evidence>
<keyword evidence="3 5" id="KW-1133">Transmembrane helix</keyword>
<gene>
    <name evidence="6" type="primary">trbD</name>
    <name evidence="6" type="ORF">PZA18_21575</name>
</gene>
<evidence type="ECO:0000256" key="3">
    <source>
        <dbReference type="ARBA" id="ARBA00022989"/>
    </source>
</evidence>
<keyword evidence="7" id="KW-1185">Reference proteome</keyword>
<evidence type="ECO:0000256" key="1">
    <source>
        <dbReference type="ARBA" id="ARBA00004370"/>
    </source>
</evidence>
<dbReference type="InterPro" id="IPR007792">
    <property type="entry name" value="T4SS_VirB3/TrbD/AvhB"/>
</dbReference>
<protein>
    <submittedName>
        <fullName evidence="6">Conjugal transfer protein TrbD</fullName>
    </submittedName>
</protein>
<reference evidence="6" key="1">
    <citation type="submission" date="2023-03" db="EMBL/GenBank/DDBJ databases">
        <title>Chitinimonas shenzhenensis gen. nov., sp. nov., a novel member of family Burkholderiaceae isolated from activated sludge collected in Shen Zhen, China.</title>
        <authorList>
            <person name="Wang X."/>
        </authorList>
    </citation>
    <scope>NUCLEOTIDE SEQUENCE</scope>
    <source>
        <strain evidence="6">DQS-5</strain>
    </source>
</reference>
<comment type="subcellular location">
    <subcellularLocation>
        <location evidence="1">Membrane</location>
    </subcellularLocation>
</comment>
<dbReference type="Pfam" id="PF05101">
    <property type="entry name" value="VirB3"/>
    <property type="match status" value="1"/>
</dbReference>
<dbReference type="InterPro" id="IPR016704">
    <property type="entry name" value="Conjugal_tfr_TrbD"/>
</dbReference>
<evidence type="ECO:0000256" key="4">
    <source>
        <dbReference type="ARBA" id="ARBA00023136"/>
    </source>
</evidence>
<dbReference type="NCBIfam" id="NF010395">
    <property type="entry name" value="PRK13823.1"/>
    <property type="match status" value="1"/>
</dbReference>
<keyword evidence="2 5" id="KW-0812">Transmembrane</keyword>
<dbReference type="EMBL" id="JARRAF010000044">
    <property type="protein sequence ID" value="MDK2126639.1"/>
    <property type="molecule type" value="Genomic_DNA"/>
</dbReference>
<feature type="transmembrane region" description="Helical" evidence="5">
    <location>
        <begin position="21"/>
        <end position="39"/>
    </location>
</feature>
<comment type="caution">
    <text evidence="6">The sequence shown here is derived from an EMBL/GenBank/DDBJ whole genome shotgun (WGS) entry which is preliminary data.</text>
</comment>
<evidence type="ECO:0000313" key="6">
    <source>
        <dbReference type="EMBL" id="MDK2126639.1"/>
    </source>
</evidence>
<sequence length="104" mass="11761">MEEPRLIPIRRSLNRPHLLLGAERSLVLFSGVITAMVIFSGKMSILSLVVGGAFWACAFWALVRMAKADPQMSQIYQRHIRYRAYYVARACIKSAIRPSSKSFS</sequence>
<feature type="transmembrane region" description="Helical" evidence="5">
    <location>
        <begin position="45"/>
        <end position="63"/>
    </location>
</feature>
<name>A0ABT7E3L3_9NEIS</name>